<dbReference type="Gene3D" id="3.90.1530.10">
    <property type="entry name" value="Conserved hypothetical protein from pyrococcus furiosus pfu- 392566-001, ParB domain"/>
    <property type="match status" value="1"/>
</dbReference>
<keyword evidence="1" id="KW-0175">Coiled coil</keyword>
<comment type="caution">
    <text evidence="3">The sequence shown here is derived from an EMBL/GenBank/DDBJ whole genome shotgun (WGS) entry which is preliminary data.</text>
</comment>
<gene>
    <name evidence="3" type="ORF">E5S67_02591</name>
</gene>
<evidence type="ECO:0000256" key="1">
    <source>
        <dbReference type="SAM" id="Coils"/>
    </source>
</evidence>
<keyword evidence="4" id="KW-1185">Reference proteome</keyword>
<dbReference type="InterPro" id="IPR036086">
    <property type="entry name" value="ParB/Sulfiredoxin_sf"/>
</dbReference>
<name>A0ABX2CYM6_9CYAN</name>
<reference evidence="3 4" key="1">
    <citation type="journal article" date="2020" name="Sci. Rep.">
        <title>A novel cyanobacterial geosmin producer, revising GeoA distribution and dispersion patterns in Bacteria.</title>
        <authorList>
            <person name="Churro C."/>
            <person name="Semedo-Aguiar A.P."/>
            <person name="Silva A.D."/>
            <person name="Pereira-Leal J.B."/>
            <person name="Leite R.B."/>
        </authorList>
    </citation>
    <scope>NUCLEOTIDE SEQUENCE [LARGE SCALE GENOMIC DNA]</scope>
    <source>
        <strain evidence="3 4">IPMA8</strain>
    </source>
</reference>
<evidence type="ECO:0000256" key="2">
    <source>
        <dbReference type="SAM" id="MobiDB-lite"/>
    </source>
</evidence>
<dbReference type="SUPFAM" id="SSF110849">
    <property type="entry name" value="ParB/Sulfiredoxin"/>
    <property type="match status" value="1"/>
</dbReference>
<evidence type="ECO:0000313" key="4">
    <source>
        <dbReference type="Proteomes" id="UP000702425"/>
    </source>
</evidence>
<sequence>MDRSSDQNRIVEYLRIKPISHSQIYTSQIAVPEPQRGEIPRKRREDLRRSLIEKGSNLIPLIVRRTEAYSNEEEYEVVCGSDWCILAKELGIEQMWAWVFEMTDEEVAVAQAEMEHLAPQPTHKTAQIETLLQQFELSFQKKVESLTKQIEQSVKKNEDLLKKHVKALTEQNLERNQIEQIKHLLEQVEKAFHEKVDKMAKKIEQSSSNRPLTSAVISDVNLEAALRQLDELEKLLSRKLERTVQTINQFVSDAIEDVENDLKNQIETLRRQLGGAATHSEIQPEAQPKTPSKTQPKKQSKAQQKPQLPQLQLELPFPSPTEDYETLSLRGLKAIGKDRKIRGYARMKRPEILAALREADGQ</sequence>
<organism evidence="3 4">
    <name type="scientific">Microcoleus asticus IPMA8</name>
    <dbReference type="NCBI Taxonomy" id="2563858"/>
    <lineage>
        <taxon>Bacteria</taxon>
        <taxon>Bacillati</taxon>
        <taxon>Cyanobacteriota</taxon>
        <taxon>Cyanophyceae</taxon>
        <taxon>Oscillatoriophycideae</taxon>
        <taxon>Oscillatoriales</taxon>
        <taxon>Microcoleaceae</taxon>
        <taxon>Microcoleus</taxon>
        <taxon>Microcoleus asticus</taxon>
    </lineage>
</organism>
<feature type="coiled-coil region" evidence="1">
    <location>
        <begin position="143"/>
        <end position="191"/>
    </location>
</feature>
<dbReference type="RefSeq" id="WP_172187785.1">
    <property type="nucleotide sequence ID" value="NZ_CAWPPK010000254.1"/>
</dbReference>
<feature type="compositionally biased region" description="Low complexity" evidence="2">
    <location>
        <begin position="301"/>
        <end position="312"/>
    </location>
</feature>
<accession>A0ABX2CYM6</accession>
<protein>
    <submittedName>
        <fullName evidence="3">Uncharacterized protein</fullName>
    </submittedName>
</protein>
<dbReference type="EMBL" id="SRRZ01000041">
    <property type="protein sequence ID" value="NQE34862.1"/>
    <property type="molecule type" value="Genomic_DNA"/>
</dbReference>
<dbReference type="Proteomes" id="UP000702425">
    <property type="component" value="Unassembled WGS sequence"/>
</dbReference>
<evidence type="ECO:0000313" key="3">
    <source>
        <dbReference type="EMBL" id="NQE34862.1"/>
    </source>
</evidence>
<feature type="region of interest" description="Disordered" evidence="2">
    <location>
        <begin position="275"/>
        <end position="323"/>
    </location>
</feature>
<feature type="coiled-coil region" evidence="1">
    <location>
        <begin position="222"/>
        <end position="272"/>
    </location>
</feature>
<proteinExistence type="predicted"/>